<protein>
    <submittedName>
        <fullName evidence="1">Uncharacterized protein</fullName>
    </submittedName>
</protein>
<dbReference type="Proteomes" id="UP000784294">
    <property type="component" value="Unassembled WGS sequence"/>
</dbReference>
<sequence>MYCLEANSGTATKVWAYRVSPVAAATEDRTVLSSPSTSAGLVRGCFGGRANDSYCVALANGGNPYSSGSRRQKRLCNLLPAQSHQLTTLRQTSVTTSCPHLSGPRPTHSSALRAPFMCNAECLLALFLSLYTQAHRYIDL</sequence>
<organism evidence="1 2">
    <name type="scientific">Protopolystoma xenopodis</name>
    <dbReference type="NCBI Taxonomy" id="117903"/>
    <lineage>
        <taxon>Eukaryota</taxon>
        <taxon>Metazoa</taxon>
        <taxon>Spiralia</taxon>
        <taxon>Lophotrochozoa</taxon>
        <taxon>Platyhelminthes</taxon>
        <taxon>Monogenea</taxon>
        <taxon>Polyopisthocotylea</taxon>
        <taxon>Polystomatidea</taxon>
        <taxon>Polystomatidae</taxon>
        <taxon>Protopolystoma</taxon>
    </lineage>
</organism>
<keyword evidence="2" id="KW-1185">Reference proteome</keyword>
<proteinExistence type="predicted"/>
<evidence type="ECO:0000313" key="1">
    <source>
        <dbReference type="EMBL" id="VEL31799.1"/>
    </source>
</evidence>
<name>A0A448X9R9_9PLAT</name>
<dbReference type="EMBL" id="CAAALY010126680">
    <property type="protein sequence ID" value="VEL31799.1"/>
    <property type="molecule type" value="Genomic_DNA"/>
</dbReference>
<gene>
    <name evidence="1" type="ORF">PXEA_LOCUS25239</name>
</gene>
<evidence type="ECO:0000313" key="2">
    <source>
        <dbReference type="Proteomes" id="UP000784294"/>
    </source>
</evidence>
<accession>A0A448X9R9</accession>
<reference evidence="1" key="1">
    <citation type="submission" date="2018-11" db="EMBL/GenBank/DDBJ databases">
        <authorList>
            <consortium name="Pathogen Informatics"/>
        </authorList>
    </citation>
    <scope>NUCLEOTIDE SEQUENCE</scope>
</reference>
<dbReference type="AlphaFoldDB" id="A0A448X9R9"/>
<comment type="caution">
    <text evidence="1">The sequence shown here is derived from an EMBL/GenBank/DDBJ whole genome shotgun (WGS) entry which is preliminary data.</text>
</comment>